<dbReference type="AlphaFoldDB" id="Q9XDW1"/>
<dbReference type="InterPro" id="IPR029068">
    <property type="entry name" value="Glyas_Bleomycin-R_OHBP_Dase"/>
</dbReference>
<sequence length="292" mass="32286">MAPIPTDGGPEMKLCYVRLGLREPAAAAAFASDILGLQPVPNDLGCHLFRSDQRAHTLCLSDDSEPVVIGIELLTDELEPIGDAIRAAGFEVKVASDDNCHRRAVRQALLVKDASGNAIDLVSRPSVSGRRYFTQPRCRCDRVAGCWATQPQRGGGSEAVDGDPRRPRERLGWRRGLHQARRKASSHRAVPVRPRRAGLCRLRGRELRRDHAEPLFRPGAADQDTARPRPRAGFRPDVRADRGAEGQLFSYGYGMNDITARHRCRQFSPVPLSLCEWGSDGSEIPEFRRLVG</sequence>
<proteinExistence type="predicted"/>
<evidence type="ECO:0000256" key="1">
    <source>
        <dbReference type="SAM" id="MobiDB-lite"/>
    </source>
</evidence>
<dbReference type="Gene3D" id="3.10.180.10">
    <property type="entry name" value="2,3-Dihydroxybiphenyl 1,2-Dioxygenase, domain 1"/>
    <property type="match status" value="1"/>
</dbReference>
<name>Q9XDW1_RHOPL</name>
<gene>
    <name evidence="2" type="primary">psbC1</name>
</gene>
<accession>Q9XDW1</accession>
<reference evidence="2" key="1">
    <citation type="journal article" date="2000" name="DNA Seq.">
        <title>Cloning of genes participating in aerobic biodegradation of p-cumate from Rhodopseudomonas palustris.</title>
        <authorList>
            <person name="Puskas L.G."/>
            <person name="Inui M."/>
            <person name="Kele Z."/>
            <person name="Yukawa H."/>
        </authorList>
    </citation>
    <scope>NUCLEOTIDE SEQUENCE</scope>
    <source>
        <strain evidence="2">No.7.</strain>
    </source>
</reference>
<dbReference type="EMBL" id="AB022919">
    <property type="protein sequence ID" value="BAA82121.1"/>
    <property type="molecule type" value="Genomic_DNA"/>
</dbReference>
<organism evidence="2">
    <name type="scientific">Rhodopseudomonas palustris</name>
    <dbReference type="NCBI Taxonomy" id="1076"/>
    <lineage>
        <taxon>Bacteria</taxon>
        <taxon>Pseudomonadati</taxon>
        <taxon>Pseudomonadota</taxon>
        <taxon>Alphaproteobacteria</taxon>
        <taxon>Hyphomicrobiales</taxon>
        <taxon>Nitrobacteraceae</taxon>
        <taxon>Rhodopseudomonas</taxon>
    </lineage>
</organism>
<dbReference type="SUPFAM" id="SSF54593">
    <property type="entry name" value="Glyoxalase/Bleomycin resistance protein/Dihydroxybiphenyl dioxygenase"/>
    <property type="match status" value="1"/>
</dbReference>
<protein>
    <submittedName>
        <fullName evidence="2">PsbC1</fullName>
    </submittedName>
</protein>
<evidence type="ECO:0000313" key="2">
    <source>
        <dbReference type="EMBL" id="BAA82121.1"/>
    </source>
</evidence>
<feature type="region of interest" description="Disordered" evidence="1">
    <location>
        <begin position="212"/>
        <end position="240"/>
    </location>
</feature>